<comment type="caution">
    <text evidence="2">The sequence shown here is derived from an EMBL/GenBank/DDBJ whole genome shotgun (WGS) entry which is preliminary data.</text>
</comment>
<gene>
    <name evidence="2" type="ORF">RHS03_06160</name>
</gene>
<sequence length="126" mass="13634">MFTRTLYRRFNHSSAPLRGVQQTFEKGGGQAVTSRSTSSGRAHVVSEPPENEKPYGVPSGVYLSGEPMPGASSVVSSSASHSSTSTSPPHPKLAKDVLEGNLSERNSWPSEKQGKLGREEAWKHRK</sequence>
<dbReference type="OrthoDB" id="3355886at2759"/>
<feature type="region of interest" description="Disordered" evidence="1">
    <location>
        <begin position="18"/>
        <end position="126"/>
    </location>
</feature>
<feature type="non-terminal residue" evidence="2">
    <location>
        <position position="126"/>
    </location>
</feature>
<organism evidence="2 3">
    <name type="scientific">Rhizoctonia solani</name>
    <dbReference type="NCBI Taxonomy" id="456999"/>
    <lineage>
        <taxon>Eukaryota</taxon>
        <taxon>Fungi</taxon>
        <taxon>Dikarya</taxon>
        <taxon>Basidiomycota</taxon>
        <taxon>Agaricomycotina</taxon>
        <taxon>Agaricomycetes</taxon>
        <taxon>Cantharellales</taxon>
        <taxon>Ceratobasidiaceae</taxon>
        <taxon>Rhizoctonia</taxon>
    </lineage>
</organism>
<reference evidence="2" key="1">
    <citation type="submission" date="2020-09" db="EMBL/GenBank/DDBJ databases">
        <title>Comparative genome analyses of four rice-infecting Rhizoctonia solani isolates reveal extensive enrichment of homogalacturonan modification genes.</title>
        <authorList>
            <person name="Lee D.-Y."/>
            <person name="Jeon J."/>
            <person name="Kim K.-T."/>
            <person name="Cheong K."/>
            <person name="Song H."/>
            <person name="Choi G."/>
            <person name="Ko J."/>
            <person name="Opiyo S.O."/>
            <person name="Zuo S."/>
            <person name="Madhav S."/>
            <person name="Lee Y.-H."/>
            <person name="Wang G.-L."/>
        </authorList>
    </citation>
    <scope>NUCLEOTIDE SEQUENCE</scope>
    <source>
        <strain evidence="2">AG1-IA WGL</strain>
    </source>
</reference>
<feature type="compositionally biased region" description="Polar residues" evidence="1">
    <location>
        <begin position="31"/>
        <end position="40"/>
    </location>
</feature>
<evidence type="ECO:0000313" key="2">
    <source>
        <dbReference type="EMBL" id="KAF8703909.1"/>
    </source>
</evidence>
<accession>A0A8H7HQZ4</accession>
<name>A0A8H7HQZ4_9AGAM</name>
<dbReference type="EMBL" id="JACYCD010000065">
    <property type="protein sequence ID" value="KAF8703909.1"/>
    <property type="molecule type" value="Genomic_DNA"/>
</dbReference>
<dbReference type="Proteomes" id="UP000602905">
    <property type="component" value="Unassembled WGS sequence"/>
</dbReference>
<proteinExistence type="predicted"/>
<evidence type="ECO:0000313" key="3">
    <source>
        <dbReference type="Proteomes" id="UP000602905"/>
    </source>
</evidence>
<protein>
    <submittedName>
        <fullName evidence="2">Uncharacterized protein</fullName>
    </submittedName>
</protein>
<feature type="compositionally biased region" description="Low complexity" evidence="1">
    <location>
        <begin position="71"/>
        <end position="87"/>
    </location>
</feature>
<evidence type="ECO:0000256" key="1">
    <source>
        <dbReference type="SAM" id="MobiDB-lite"/>
    </source>
</evidence>
<feature type="compositionally biased region" description="Basic and acidic residues" evidence="1">
    <location>
        <begin position="112"/>
        <end position="126"/>
    </location>
</feature>
<dbReference type="AlphaFoldDB" id="A0A8H7HQZ4"/>